<proteinExistence type="predicted"/>
<accession>A0A2W1BMD2</accession>
<gene>
    <name evidence="1" type="primary">HaOG210518</name>
    <name evidence="1" type="ORF">B5X24_HaOG210518</name>
</gene>
<dbReference type="EMBL" id="KZ150150">
    <property type="protein sequence ID" value="PZC72843.1"/>
    <property type="molecule type" value="Genomic_DNA"/>
</dbReference>
<reference evidence="1 2" key="1">
    <citation type="journal article" date="2017" name="BMC Biol.">
        <title>Genomic innovations, transcriptional plasticity and gene loss underlying the evolution and divergence of two highly polyphagous and invasive Helicoverpa pest species.</title>
        <authorList>
            <person name="Pearce S.L."/>
            <person name="Clarke D.F."/>
            <person name="East P.D."/>
            <person name="Elfekih S."/>
            <person name="Gordon K.H."/>
            <person name="Jermiin L.S."/>
            <person name="McGaughran A."/>
            <person name="Oakeshott J.G."/>
            <person name="Papanikolaou A."/>
            <person name="Perera O.P."/>
            <person name="Rane R.V."/>
            <person name="Richards S."/>
            <person name="Tay W.T."/>
            <person name="Walsh T.K."/>
            <person name="Anderson A."/>
            <person name="Anderson C.J."/>
            <person name="Asgari S."/>
            <person name="Board P.G."/>
            <person name="Bretschneider A."/>
            <person name="Campbell P.M."/>
            <person name="Chertemps T."/>
            <person name="Christeller J.T."/>
            <person name="Coppin C.W."/>
            <person name="Downes S.J."/>
            <person name="Duan G."/>
            <person name="Farnsworth C.A."/>
            <person name="Good R.T."/>
            <person name="Han L.B."/>
            <person name="Han Y.C."/>
            <person name="Hatje K."/>
            <person name="Horne I."/>
            <person name="Huang Y.P."/>
            <person name="Hughes D.S."/>
            <person name="Jacquin-Joly E."/>
            <person name="James W."/>
            <person name="Jhangiani S."/>
            <person name="Kollmar M."/>
            <person name="Kuwar S.S."/>
            <person name="Li S."/>
            <person name="Liu N.Y."/>
            <person name="Maibeche M.T."/>
            <person name="Miller J.R."/>
            <person name="Montagne N."/>
            <person name="Perry T."/>
            <person name="Qu J."/>
            <person name="Song S.V."/>
            <person name="Sutton G.G."/>
            <person name="Vogel H."/>
            <person name="Walenz B.P."/>
            <person name="Xu W."/>
            <person name="Zhang H.J."/>
            <person name="Zou Z."/>
            <person name="Batterham P."/>
            <person name="Edwards O.R."/>
            <person name="Feyereisen R."/>
            <person name="Gibbs R.A."/>
            <person name="Heckel D.G."/>
            <person name="McGrath A."/>
            <person name="Robin C."/>
            <person name="Scherer S.E."/>
            <person name="Worley K.C."/>
            <person name="Wu Y.D."/>
        </authorList>
    </citation>
    <scope>NUCLEOTIDE SEQUENCE [LARGE SCALE GENOMIC DNA]</scope>
    <source>
        <strain evidence="1">Harm_GR_Male_#8</strain>
        <tissue evidence="1">Whole organism</tissue>
    </source>
</reference>
<dbReference type="AlphaFoldDB" id="A0A2W1BMD2"/>
<name>A0A2W1BMD2_HELAM</name>
<evidence type="ECO:0000313" key="1">
    <source>
        <dbReference type="EMBL" id="PZC72843.1"/>
    </source>
</evidence>
<dbReference type="Proteomes" id="UP000249218">
    <property type="component" value="Unassembled WGS sequence"/>
</dbReference>
<protein>
    <submittedName>
        <fullName evidence="1">Uncharacterized protein</fullName>
    </submittedName>
</protein>
<organism evidence="1 2">
    <name type="scientific">Helicoverpa armigera</name>
    <name type="common">Cotton bollworm</name>
    <name type="synonym">Heliothis armigera</name>
    <dbReference type="NCBI Taxonomy" id="29058"/>
    <lineage>
        <taxon>Eukaryota</taxon>
        <taxon>Metazoa</taxon>
        <taxon>Ecdysozoa</taxon>
        <taxon>Arthropoda</taxon>
        <taxon>Hexapoda</taxon>
        <taxon>Insecta</taxon>
        <taxon>Pterygota</taxon>
        <taxon>Neoptera</taxon>
        <taxon>Endopterygota</taxon>
        <taxon>Lepidoptera</taxon>
        <taxon>Glossata</taxon>
        <taxon>Ditrysia</taxon>
        <taxon>Noctuoidea</taxon>
        <taxon>Noctuidae</taxon>
        <taxon>Heliothinae</taxon>
        <taxon>Helicoverpa</taxon>
    </lineage>
</organism>
<keyword evidence="2" id="KW-1185">Reference proteome</keyword>
<evidence type="ECO:0000313" key="2">
    <source>
        <dbReference type="Proteomes" id="UP000249218"/>
    </source>
</evidence>
<sequence>MLKHMSTFKKLTCKSVIPKVVLITTNVRYNEKTCEIYKGSYTFNKMDLNKLDSGAYYFPIKEIGENIVFFSLYKSTEPTMLKSETENII</sequence>